<dbReference type="EMBL" id="JACCBJ010000001">
    <property type="protein sequence ID" value="NYD73079.1"/>
    <property type="molecule type" value="Genomic_DNA"/>
</dbReference>
<name>A0A852SVQ1_9MICO</name>
<evidence type="ECO:0000313" key="2">
    <source>
        <dbReference type="EMBL" id="NYD73079.1"/>
    </source>
</evidence>
<feature type="transmembrane region" description="Helical" evidence="1">
    <location>
        <begin position="7"/>
        <end position="25"/>
    </location>
</feature>
<keyword evidence="1" id="KW-1133">Transmembrane helix</keyword>
<feature type="transmembrane region" description="Helical" evidence="1">
    <location>
        <begin position="59"/>
        <end position="80"/>
    </location>
</feature>
<protein>
    <submittedName>
        <fullName evidence="2">Uncharacterized protein</fullName>
    </submittedName>
</protein>
<proteinExistence type="predicted"/>
<dbReference type="AlphaFoldDB" id="A0A852SVQ1"/>
<accession>A0A852SVQ1</accession>
<keyword evidence="1" id="KW-0472">Membrane</keyword>
<keyword evidence="3" id="KW-1185">Reference proteome</keyword>
<comment type="caution">
    <text evidence="2">The sequence shown here is derived from an EMBL/GenBank/DDBJ whole genome shotgun (WGS) entry which is preliminary data.</text>
</comment>
<gene>
    <name evidence="2" type="ORF">BJ963_000598</name>
</gene>
<dbReference type="Proteomes" id="UP000589620">
    <property type="component" value="Unassembled WGS sequence"/>
</dbReference>
<organism evidence="2 3">
    <name type="scientific">Leifsonia soli</name>
    <dbReference type="NCBI Taxonomy" id="582665"/>
    <lineage>
        <taxon>Bacteria</taxon>
        <taxon>Bacillati</taxon>
        <taxon>Actinomycetota</taxon>
        <taxon>Actinomycetes</taxon>
        <taxon>Micrococcales</taxon>
        <taxon>Microbacteriaceae</taxon>
        <taxon>Leifsonia</taxon>
    </lineage>
</organism>
<evidence type="ECO:0000313" key="3">
    <source>
        <dbReference type="Proteomes" id="UP000589620"/>
    </source>
</evidence>
<evidence type="ECO:0000256" key="1">
    <source>
        <dbReference type="SAM" id="Phobius"/>
    </source>
</evidence>
<sequence length="83" mass="8804">MANLLRTVVLMFSGGAFAIVGVLLWRHAKGAAESFRKTGSMVFGDKTAETVYTAWNVKWGAGASVVIGAIMFISGLVATIRLL</sequence>
<reference evidence="2 3" key="1">
    <citation type="submission" date="2020-07" db="EMBL/GenBank/DDBJ databases">
        <title>Sequencing the genomes of 1000 actinobacteria strains.</title>
        <authorList>
            <person name="Klenk H.-P."/>
        </authorList>
    </citation>
    <scope>NUCLEOTIDE SEQUENCE [LARGE SCALE GENOMIC DNA]</scope>
    <source>
        <strain evidence="2 3">DSM 23871</strain>
    </source>
</reference>
<keyword evidence="1" id="KW-0812">Transmembrane</keyword>
<dbReference type="RefSeq" id="WP_179454525.1">
    <property type="nucleotide sequence ID" value="NZ_BAAAPX010000001.1"/>
</dbReference>